<dbReference type="Proteomes" id="UP001085076">
    <property type="component" value="Miscellaneous, Linkage group lg04"/>
</dbReference>
<dbReference type="PROSITE" id="PS51375">
    <property type="entry name" value="PPR"/>
    <property type="match status" value="5"/>
</dbReference>
<feature type="repeat" description="PPR" evidence="3">
    <location>
        <begin position="239"/>
        <end position="273"/>
    </location>
</feature>
<name>A0A9D5CNS1_9LILI</name>
<evidence type="ECO:0000256" key="1">
    <source>
        <dbReference type="ARBA" id="ARBA00007626"/>
    </source>
</evidence>
<sequence length="488" mass="54693">MRGFPSPRLRSSLSKKLAAKDSIASAPIGKSPSDSSKKSQLFRVSKASGSIPESKSLFFDKTHQKSLTLIDPDRICSILSQKDWFLTLNSEFKPIAVHLGSQSVVSLLQKQENPIFSLKFYVWVSNLDVKLAKDRFVRKVLVELLWRKGPVVLSVELVNEIRSSGCGITEDLLCILMCFWGRLGLGKYANEVFGQMPYLGLKPTTRIYNAVIDAMVKANSLDLAYLKFQQMPSDNCTPDRFTYNILIHGVCRSGIVEEALRLLKQMESMGQRPNVFTYTILVDGFCNAKKVDEAFGVLEMMARRNVAPSEATYRSLIHGSFECLGSSKAYEMLSRLLEQMTVCQEHACSTLLHCLSKDGMAREAIDFISRMGDKGYLPDTTVFGVVMASAVKSLGWTEVCELMDDFIRRGGRPGFNTYLTIITYLLKGRKLAEADRFVKRMVLDGLVCSVVSYNMLIDCFVKAELMGIAMGLFEEMHKEAFLPKPEKP</sequence>
<evidence type="ECO:0000256" key="2">
    <source>
        <dbReference type="ARBA" id="ARBA00022737"/>
    </source>
</evidence>
<gene>
    <name evidence="4" type="ORF">J5N97_018307</name>
</gene>
<dbReference type="Pfam" id="PF13041">
    <property type="entry name" value="PPR_2"/>
    <property type="match status" value="1"/>
</dbReference>
<keyword evidence="5" id="KW-1185">Reference proteome</keyword>
<dbReference type="InterPro" id="IPR050872">
    <property type="entry name" value="PPR_P_subfamily"/>
</dbReference>
<dbReference type="Gene3D" id="1.25.40.10">
    <property type="entry name" value="Tetratricopeptide repeat domain"/>
    <property type="match status" value="3"/>
</dbReference>
<dbReference type="PANTHER" id="PTHR46128:SF211">
    <property type="entry name" value="PENTACOTRIPEPTIDE-REPEAT REGION OF PRORP DOMAIN-CONTAINING PROTEIN"/>
    <property type="match status" value="1"/>
</dbReference>
<comment type="caution">
    <text evidence="4">The sequence shown here is derived from an EMBL/GenBank/DDBJ whole genome shotgun (WGS) entry which is preliminary data.</text>
</comment>
<feature type="repeat" description="PPR" evidence="3">
    <location>
        <begin position="274"/>
        <end position="308"/>
    </location>
</feature>
<dbReference type="Pfam" id="PF01535">
    <property type="entry name" value="PPR"/>
    <property type="match status" value="3"/>
</dbReference>
<evidence type="ECO:0008006" key="6">
    <source>
        <dbReference type="Google" id="ProtNLM"/>
    </source>
</evidence>
<reference evidence="4" key="1">
    <citation type="submission" date="2021-03" db="EMBL/GenBank/DDBJ databases">
        <authorList>
            <person name="Li Z."/>
            <person name="Yang C."/>
        </authorList>
    </citation>
    <scope>NUCLEOTIDE SEQUENCE</scope>
    <source>
        <strain evidence="4">Dzin_1.0</strain>
        <tissue evidence="4">Leaf</tissue>
    </source>
</reference>
<evidence type="ECO:0000256" key="3">
    <source>
        <dbReference type="PROSITE-ProRule" id="PRU00708"/>
    </source>
</evidence>
<dbReference type="NCBIfam" id="TIGR00756">
    <property type="entry name" value="PPR"/>
    <property type="match status" value="5"/>
</dbReference>
<reference evidence="4" key="2">
    <citation type="journal article" date="2022" name="Hortic Res">
        <title>The genome of Dioscorea zingiberensis sheds light on the biosynthesis, origin and evolution of the medicinally important diosgenin saponins.</title>
        <authorList>
            <person name="Li Y."/>
            <person name="Tan C."/>
            <person name="Li Z."/>
            <person name="Guo J."/>
            <person name="Li S."/>
            <person name="Chen X."/>
            <person name="Wang C."/>
            <person name="Dai X."/>
            <person name="Yang H."/>
            <person name="Song W."/>
            <person name="Hou L."/>
            <person name="Xu J."/>
            <person name="Tong Z."/>
            <person name="Xu A."/>
            <person name="Yuan X."/>
            <person name="Wang W."/>
            <person name="Yang Q."/>
            <person name="Chen L."/>
            <person name="Sun Z."/>
            <person name="Wang K."/>
            <person name="Pan B."/>
            <person name="Chen J."/>
            <person name="Bao Y."/>
            <person name="Liu F."/>
            <person name="Qi X."/>
            <person name="Gang D.R."/>
            <person name="Wen J."/>
            <person name="Li J."/>
        </authorList>
    </citation>
    <scope>NUCLEOTIDE SEQUENCE</scope>
    <source>
        <strain evidence="4">Dzin_1.0</strain>
    </source>
</reference>
<comment type="similarity">
    <text evidence="1">Belongs to the PPR family. P subfamily.</text>
</comment>
<proteinExistence type="inferred from homology"/>
<organism evidence="4 5">
    <name type="scientific">Dioscorea zingiberensis</name>
    <dbReference type="NCBI Taxonomy" id="325984"/>
    <lineage>
        <taxon>Eukaryota</taxon>
        <taxon>Viridiplantae</taxon>
        <taxon>Streptophyta</taxon>
        <taxon>Embryophyta</taxon>
        <taxon>Tracheophyta</taxon>
        <taxon>Spermatophyta</taxon>
        <taxon>Magnoliopsida</taxon>
        <taxon>Liliopsida</taxon>
        <taxon>Dioscoreales</taxon>
        <taxon>Dioscoreaceae</taxon>
        <taxon>Dioscorea</taxon>
    </lineage>
</organism>
<dbReference type="InterPro" id="IPR002885">
    <property type="entry name" value="PPR_rpt"/>
</dbReference>
<feature type="repeat" description="PPR" evidence="3">
    <location>
        <begin position="204"/>
        <end position="238"/>
    </location>
</feature>
<evidence type="ECO:0000313" key="4">
    <source>
        <dbReference type="EMBL" id="KAJ0976342.1"/>
    </source>
</evidence>
<accession>A0A9D5CNS1</accession>
<feature type="repeat" description="PPR" evidence="3">
    <location>
        <begin position="344"/>
        <end position="378"/>
    </location>
</feature>
<dbReference type="InterPro" id="IPR011990">
    <property type="entry name" value="TPR-like_helical_dom_sf"/>
</dbReference>
<evidence type="ECO:0000313" key="5">
    <source>
        <dbReference type="Proteomes" id="UP001085076"/>
    </source>
</evidence>
<protein>
    <recommendedName>
        <fullName evidence="6">Pentatricopeptide repeat-containing protein</fullName>
    </recommendedName>
</protein>
<dbReference type="AlphaFoldDB" id="A0A9D5CNS1"/>
<dbReference type="EMBL" id="JAGGNH010000004">
    <property type="protein sequence ID" value="KAJ0976342.1"/>
    <property type="molecule type" value="Genomic_DNA"/>
</dbReference>
<dbReference type="PANTHER" id="PTHR46128">
    <property type="entry name" value="MITOCHONDRIAL GROUP I INTRON SPLICING FACTOR CCM1"/>
    <property type="match status" value="1"/>
</dbReference>
<feature type="repeat" description="PPR" evidence="3">
    <location>
        <begin position="449"/>
        <end position="483"/>
    </location>
</feature>
<keyword evidence="2" id="KW-0677">Repeat</keyword>
<dbReference type="OrthoDB" id="185373at2759"/>